<evidence type="ECO:0000256" key="4">
    <source>
        <dbReference type="ARBA" id="ARBA00022840"/>
    </source>
</evidence>
<organism evidence="7 8">
    <name type="scientific">Pseudobacteriovorax antillogorgiicola</name>
    <dbReference type="NCBI Taxonomy" id="1513793"/>
    <lineage>
        <taxon>Bacteria</taxon>
        <taxon>Pseudomonadati</taxon>
        <taxon>Bdellovibrionota</taxon>
        <taxon>Oligoflexia</taxon>
        <taxon>Oligoflexales</taxon>
        <taxon>Pseudobacteriovoracaceae</taxon>
        <taxon>Pseudobacteriovorax</taxon>
    </lineage>
</organism>
<dbReference type="PROSITE" id="PS51194">
    <property type="entry name" value="HELICASE_CTER"/>
    <property type="match status" value="1"/>
</dbReference>
<evidence type="ECO:0000256" key="1">
    <source>
        <dbReference type="ARBA" id="ARBA00022741"/>
    </source>
</evidence>
<evidence type="ECO:0000313" key="8">
    <source>
        <dbReference type="Proteomes" id="UP000192907"/>
    </source>
</evidence>
<evidence type="ECO:0000259" key="6">
    <source>
        <dbReference type="PROSITE" id="PS51194"/>
    </source>
</evidence>
<keyword evidence="3 7" id="KW-0347">Helicase</keyword>
<keyword evidence="2" id="KW-0378">Hydrolase</keyword>
<evidence type="ECO:0000256" key="3">
    <source>
        <dbReference type="ARBA" id="ARBA00022806"/>
    </source>
</evidence>
<keyword evidence="1" id="KW-0547">Nucleotide-binding</keyword>
<dbReference type="Proteomes" id="UP000192907">
    <property type="component" value="Unassembled WGS sequence"/>
</dbReference>
<dbReference type="AlphaFoldDB" id="A0A1Y6CAL9"/>
<dbReference type="GO" id="GO:0016787">
    <property type="term" value="F:hydrolase activity"/>
    <property type="evidence" value="ECO:0007669"/>
    <property type="project" value="UniProtKB-KW"/>
</dbReference>
<dbReference type="Pfam" id="PF22527">
    <property type="entry name" value="DEXQc_Suv3"/>
    <property type="match status" value="1"/>
</dbReference>
<feature type="region of interest" description="Disordered" evidence="5">
    <location>
        <begin position="1008"/>
        <end position="1054"/>
    </location>
</feature>
<dbReference type="Gene3D" id="1.20.272.40">
    <property type="match status" value="1"/>
</dbReference>
<dbReference type="EMBL" id="FWZT01000016">
    <property type="protein sequence ID" value="SMF53528.1"/>
    <property type="molecule type" value="Genomic_DNA"/>
</dbReference>
<keyword evidence="4" id="KW-0067">ATP-binding</keyword>
<dbReference type="SUPFAM" id="SSF52540">
    <property type="entry name" value="P-loop containing nucleoside triphosphate hydrolases"/>
    <property type="match status" value="1"/>
</dbReference>
<dbReference type="GO" id="GO:0005524">
    <property type="term" value="F:ATP binding"/>
    <property type="evidence" value="ECO:0007669"/>
    <property type="project" value="UniProtKB-KW"/>
</dbReference>
<reference evidence="8" key="1">
    <citation type="submission" date="2017-04" db="EMBL/GenBank/DDBJ databases">
        <authorList>
            <person name="Varghese N."/>
            <person name="Submissions S."/>
        </authorList>
    </citation>
    <scope>NUCLEOTIDE SEQUENCE [LARGE SCALE GENOMIC DNA]</scope>
    <source>
        <strain evidence="8">RKEM611</strain>
    </source>
</reference>
<dbReference type="Gene3D" id="3.40.50.300">
    <property type="entry name" value="P-loop containing nucleotide triphosphate hydrolases"/>
    <property type="match status" value="2"/>
</dbReference>
<dbReference type="InterPro" id="IPR055206">
    <property type="entry name" value="DEXQc_SUV3"/>
</dbReference>
<protein>
    <submittedName>
        <fullName evidence="7">Helicase conserved C-terminal domain-containing protein</fullName>
    </submittedName>
</protein>
<dbReference type="InterPro" id="IPR001650">
    <property type="entry name" value="Helicase_C-like"/>
</dbReference>
<name>A0A1Y6CAL9_9BACT</name>
<sequence length="1054" mass="119976">MIPYPYLAEYAFRKPYSQIPELSTAFDYGVTLSDLGLSAVAAGQAGYVLVIPPISKKRAGIWVKKPNLHYFEAAERVIQEMVEESERVRDELVHGRLDEALDSIVAEAKRYLDEQYDPSGHIEGMGQVQVRFERLLKDLAALKERLAKHSLFAPVSGINETIESYESSLREAQEPMTKALADELQSLTQAYDHLNRLLQDAVHDPDFRDSFVTWTKEEKVKLTVKNAVAKAGEYLVTILSNQGTLHLEHPLYNRYQAALTKIESSLALDPWLETMERLMLQVGSSFEQAFKMKVHTVKNSQEANILPAAPRIVFELDRSLDLEPLYRHQVAAYDELSKHSDVEVDTHFEVHSRHPWELQVDYRFQFKDLVEGYRCQLKIESFWKETYKGVLSHKRSRQLLLGMEPEVAQDLAKFSLLQGFLNQNKLPNSDGLLKKRDKYLDTCKFFIEQNMEKDGFHTFAERHNSFACGSLKQAKNFKAILEKRFADFSLARLATSHADIFKGHQDRRVRQILFYAGPTNSGKSYMAFEELAKYETGVYLGPLRLLALEGVEELQKRGKKVSLITGEERDIVPGATHISQTIETFDREQQYDCAIIDEIQMISDKGRGGAFMEALLNINADKVVLTGSDNAVEIVQEICSLTGDLFKVKRLERKNPLSWIGRYSLGKGTKDDLKGTAIVAFTKKSIHMIRNRLLNEGYTVSVIYGALSPDVRRSEAERFRSGETDILVATDAIGMGLNLPIKRVLFSQSDKFDGESIRDLEGTEVIQIGGRAGRYGMFQEAGEVGVVPGLTKFQVDESVIRDGFYKKLGKIDRVYVSITYRQLWDSYQTLNHELSSIIQTLAAKNKYTWQKARQAHMVDSERFNKAQILEQAASRVAKELGIDKSGTKALRAMNVPFPMIFRLLNTPFDSDQYEEVLYESFENVLRVVSQEKPRKQWVDIDTAPIKGSVALERAENNVKALTLHYYFASFFESFEESPYELTPDEILLLRKEVGIQISNYLAKNETLDGIAGPRRRPQRSGNRDEGGRSQQGQRPRERSKSGSQGRRPRRRGRG</sequence>
<dbReference type="PANTHER" id="PTHR12131:SF1">
    <property type="entry name" value="ATP-DEPENDENT RNA HELICASE SUPV3L1, MITOCHONDRIAL-RELATED"/>
    <property type="match status" value="1"/>
</dbReference>
<dbReference type="STRING" id="1513793.SAMN06296036_116134"/>
<dbReference type="GO" id="GO:0004386">
    <property type="term" value="F:helicase activity"/>
    <property type="evidence" value="ECO:0007669"/>
    <property type="project" value="UniProtKB-KW"/>
</dbReference>
<keyword evidence="8" id="KW-1185">Reference proteome</keyword>
<dbReference type="InterPro" id="IPR027417">
    <property type="entry name" value="P-loop_NTPase"/>
</dbReference>
<proteinExistence type="predicted"/>
<dbReference type="SMART" id="SM00490">
    <property type="entry name" value="HELICc"/>
    <property type="match status" value="1"/>
</dbReference>
<feature type="domain" description="Helicase C-terminal" evidence="6">
    <location>
        <begin position="668"/>
        <end position="835"/>
    </location>
</feature>
<gene>
    <name evidence="7" type="ORF">SAMN06296036_116134</name>
</gene>
<evidence type="ECO:0000256" key="2">
    <source>
        <dbReference type="ARBA" id="ARBA00022801"/>
    </source>
</evidence>
<accession>A0A1Y6CAL9</accession>
<evidence type="ECO:0000256" key="5">
    <source>
        <dbReference type="SAM" id="MobiDB-lite"/>
    </source>
</evidence>
<evidence type="ECO:0000313" key="7">
    <source>
        <dbReference type="EMBL" id="SMF53528.1"/>
    </source>
</evidence>
<dbReference type="PANTHER" id="PTHR12131">
    <property type="entry name" value="ATP-DEPENDENT RNA AND DNA HELICASE"/>
    <property type="match status" value="1"/>
</dbReference>
<dbReference type="Pfam" id="PF00271">
    <property type="entry name" value="Helicase_C"/>
    <property type="match status" value="1"/>
</dbReference>
<dbReference type="InterPro" id="IPR050699">
    <property type="entry name" value="RNA-DNA_Helicase"/>
</dbReference>